<dbReference type="STRING" id="1150625.Q75_02440"/>
<dbReference type="PROSITE" id="PS50885">
    <property type="entry name" value="HAMP"/>
    <property type="match status" value="1"/>
</dbReference>
<dbReference type="OrthoDB" id="9760371at2"/>
<comment type="subcellular location">
    <subcellularLocation>
        <location evidence="1">Cell membrane</location>
    </subcellularLocation>
</comment>
<evidence type="ECO:0000259" key="8">
    <source>
        <dbReference type="PROSITE" id="PS50111"/>
    </source>
</evidence>
<dbReference type="GO" id="GO:0005886">
    <property type="term" value="C:plasma membrane"/>
    <property type="evidence" value="ECO:0007669"/>
    <property type="project" value="UniProtKB-SubCell"/>
</dbReference>
<dbReference type="Gene3D" id="1.10.287.950">
    <property type="entry name" value="Methyl-accepting chemotaxis protein"/>
    <property type="match status" value="1"/>
</dbReference>
<dbReference type="PRINTS" id="PR00260">
    <property type="entry name" value="CHEMTRNSDUCR"/>
</dbReference>
<dbReference type="EMBL" id="LDYG01000010">
    <property type="protein sequence ID" value="KUP08500.1"/>
    <property type="molecule type" value="Genomic_DNA"/>
</dbReference>
<keyword evidence="4 6" id="KW-0807">Transducer</keyword>
<evidence type="ECO:0000313" key="11">
    <source>
        <dbReference type="Proteomes" id="UP000074108"/>
    </source>
</evidence>
<accession>A0A147KBF8</accession>
<dbReference type="SUPFAM" id="SSF58104">
    <property type="entry name" value="Methyl-accepting chemotaxis protein (MCP) signaling domain"/>
    <property type="match status" value="1"/>
</dbReference>
<dbReference type="InterPro" id="IPR003660">
    <property type="entry name" value="HAMP_dom"/>
</dbReference>
<evidence type="ECO:0000256" key="6">
    <source>
        <dbReference type="PROSITE-ProRule" id="PRU00284"/>
    </source>
</evidence>
<dbReference type="AlphaFoldDB" id="A0A147KBF8"/>
<sequence length="553" mass="61345">MKIKSIKLKMILTLSLVFAILLSIISFTTLSLARSSMEKGAKDYLTSQVEMLKELYIQEDAAKEDVAAFQAYVEHLSIERTVFVLKSDGTFQYYSNPEFIGKRIDVADKRTGEDVIAMLSSTQNDFTSYFIEDPTTKKLVERIAYVAYEPTSDSYVGMNVDKDIIFAEIEQLTNMLVIFILAAIIVTVVVTYFISNRFTKPIVQLQKASEKMKNGDLRVAIDIKRDDEIGMLASSFNEMIQNFRGLVKESQDVSNEVKNTTNYLQNMMNQTTQSIDQISSAIQEIASGATNQSEEATEGVKRAEVLEHSARQMKEESELMNLSTTAMKNNNETGMTKIEQLSTNQELTEISFKGISESVQMLTKRIDEISSFTSIITTIAEQTNLLALNASIEAARAGEHGKGFAVVAEEVRKLAEQSQEAVRNIQTLVSDITKVANQSIEVSEHASDVMNNQKEAVEGTISIFKELEGSIQDTITRIHNVTSYIIDVETSKNGVIASLGNISSVTEQTAASAEEVSASAEEQSASVLEMNHQMSVLAEQAALLEEKIKRFTI</sequence>
<evidence type="ECO:0000256" key="5">
    <source>
        <dbReference type="ARBA" id="ARBA00029447"/>
    </source>
</evidence>
<dbReference type="InterPro" id="IPR004090">
    <property type="entry name" value="Chemotax_Me-accpt_rcpt"/>
</dbReference>
<dbReference type="GO" id="GO:0007165">
    <property type="term" value="P:signal transduction"/>
    <property type="evidence" value="ECO:0007669"/>
    <property type="project" value="UniProtKB-KW"/>
</dbReference>
<dbReference type="SMART" id="SM00304">
    <property type="entry name" value="HAMP"/>
    <property type="match status" value="1"/>
</dbReference>
<reference evidence="10 11" key="1">
    <citation type="journal article" date="2016" name="Front. Microbiol.">
        <title>Microevolution Analysis of Bacillus coahuilensis Unveils Differences in Phosphorus Acquisition Strategies and Their Regulation.</title>
        <authorList>
            <person name="Gomez-Lunar Z."/>
            <person name="Hernandez-Gonzalez I."/>
            <person name="Rodriguez-Torres M.D."/>
            <person name="Souza V."/>
            <person name="Olmedo-Alvarez G."/>
        </authorList>
    </citation>
    <scope>NUCLEOTIDE SEQUENCE [LARGE SCALE GENOMIC DNA]</scope>
    <source>
        <strain evidence="11">p1.1.43</strain>
    </source>
</reference>
<dbReference type="RefSeq" id="WP_059350245.1">
    <property type="nucleotide sequence ID" value="NZ_LDYG01000010.1"/>
</dbReference>
<dbReference type="Gene3D" id="3.30.450.20">
    <property type="entry name" value="PAS domain"/>
    <property type="match status" value="1"/>
</dbReference>
<feature type="domain" description="HAMP" evidence="9">
    <location>
        <begin position="196"/>
        <end position="248"/>
    </location>
</feature>
<evidence type="ECO:0000259" key="9">
    <source>
        <dbReference type="PROSITE" id="PS50885"/>
    </source>
</evidence>
<proteinExistence type="inferred from homology"/>
<dbReference type="PANTHER" id="PTHR32089:SF112">
    <property type="entry name" value="LYSOZYME-LIKE PROTEIN-RELATED"/>
    <property type="match status" value="1"/>
</dbReference>
<keyword evidence="7" id="KW-1133">Transmembrane helix</keyword>
<dbReference type="GO" id="GO:0004888">
    <property type="term" value="F:transmembrane signaling receptor activity"/>
    <property type="evidence" value="ECO:0007669"/>
    <property type="project" value="InterPro"/>
</dbReference>
<gene>
    <name evidence="10" type="ORF">Q75_02440</name>
</gene>
<evidence type="ECO:0000256" key="4">
    <source>
        <dbReference type="ARBA" id="ARBA00023224"/>
    </source>
</evidence>
<dbReference type="Proteomes" id="UP000074108">
    <property type="component" value="Unassembled WGS sequence"/>
</dbReference>
<dbReference type="Pfam" id="PF00015">
    <property type="entry name" value="MCPsignal"/>
    <property type="match status" value="1"/>
</dbReference>
<protein>
    <recommendedName>
        <fullName evidence="12">Chemotaxis protein</fullName>
    </recommendedName>
</protein>
<dbReference type="CDD" id="cd06225">
    <property type="entry name" value="HAMP"/>
    <property type="match status" value="1"/>
</dbReference>
<dbReference type="InterPro" id="IPR004089">
    <property type="entry name" value="MCPsignal_dom"/>
</dbReference>
<keyword evidence="3 7" id="KW-0472">Membrane</keyword>
<name>A0A147KBF8_9BACI</name>
<dbReference type="PANTHER" id="PTHR32089">
    <property type="entry name" value="METHYL-ACCEPTING CHEMOTAXIS PROTEIN MCPB"/>
    <property type="match status" value="1"/>
</dbReference>
<evidence type="ECO:0000256" key="1">
    <source>
        <dbReference type="ARBA" id="ARBA00004236"/>
    </source>
</evidence>
<evidence type="ECO:0000256" key="2">
    <source>
        <dbReference type="ARBA" id="ARBA00022475"/>
    </source>
</evidence>
<keyword evidence="2" id="KW-1003">Cell membrane</keyword>
<dbReference type="Pfam" id="PF00672">
    <property type="entry name" value="HAMP"/>
    <property type="match status" value="1"/>
</dbReference>
<feature type="domain" description="Methyl-accepting transducer" evidence="8">
    <location>
        <begin position="267"/>
        <end position="524"/>
    </location>
</feature>
<evidence type="ECO:0008006" key="12">
    <source>
        <dbReference type="Google" id="ProtNLM"/>
    </source>
</evidence>
<keyword evidence="7" id="KW-0812">Transmembrane</keyword>
<keyword evidence="11" id="KW-1185">Reference proteome</keyword>
<dbReference type="PROSITE" id="PS50111">
    <property type="entry name" value="CHEMOTAXIS_TRANSDUC_2"/>
    <property type="match status" value="1"/>
</dbReference>
<dbReference type="PATRIC" id="fig|1150625.3.peg.520"/>
<comment type="caution">
    <text evidence="10">The sequence shown here is derived from an EMBL/GenBank/DDBJ whole genome shotgun (WGS) entry which is preliminary data.</text>
</comment>
<organism evidence="10 11">
    <name type="scientific">Bacillus coahuilensis p1.1.43</name>
    <dbReference type="NCBI Taxonomy" id="1150625"/>
    <lineage>
        <taxon>Bacteria</taxon>
        <taxon>Bacillati</taxon>
        <taxon>Bacillota</taxon>
        <taxon>Bacilli</taxon>
        <taxon>Bacillales</taxon>
        <taxon>Bacillaceae</taxon>
        <taxon>Bacillus</taxon>
    </lineage>
</organism>
<evidence type="ECO:0000256" key="7">
    <source>
        <dbReference type="SAM" id="Phobius"/>
    </source>
</evidence>
<dbReference type="GO" id="GO:0006935">
    <property type="term" value="P:chemotaxis"/>
    <property type="evidence" value="ECO:0007669"/>
    <property type="project" value="InterPro"/>
</dbReference>
<evidence type="ECO:0000256" key="3">
    <source>
        <dbReference type="ARBA" id="ARBA00023136"/>
    </source>
</evidence>
<dbReference type="Gene3D" id="6.10.340.10">
    <property type="match status" value="1"/>
</dbReference>
<dbReference type="SMART" id="SM00283">
    <property type="entry name" value="MA"/>
    <property type="match status" value="1"/>
</dbReference>
<comment type="similarity">
    <text evidence="5">Belongs to the methyl-accepting chemotaxis (MCP) protein family.</text>
</comment>
<feature type="transmembrane region" description="Helical" evidence="7">
    <location>
        <begin position="175"/>
        <end position="194"/>
    </location>
</feature>
<evidence type="ECO:0000313" key="10">
    <source>
        <dbReference type="EMBL" id="KUP08500.1"/>
    </source>
</evidence>